<dbReference type="PROSITE" id="PS51352">
    <property type="entry name" value="THIOREDOXIN_2"/>
    <property type="match status" value="1"/>
</dbReference>
<dbReference type="Proteomes" id="UP000015104">
    <property type="component" value="Unassembled WGS sequence"/>
</dbReference>
<dbReference type="InterPro" id="IPR042568">
    <property type="entry name" value="QSOX_FAD-bd_sf"/>
</dbReference>
<dbReference type="Gene3D" id="1.20.120.310">
    <property type="entry name" value="ERV/ALR sulfhydryl oxidase domain"/>
    <property type="match status" value="1"/>
</dbReference>
<dbReference type="InterPro" id="IPR017905">
    <property type="entry name" value="ERV/ALR_sulphydryl_oxidase"/>
</dbReference>
<dbReference type="InterPro" id="IPR017937">
    <property type="entry name" value="Thioredoxin_CS"/>
</dbReference>
<dbReference type="Gene3D" id="1.20.120.1960">
    <property type="entry name" value="QSOX sulfhydryl oxidase domain"/>
    <property type="match status" value="1"/>
</dbReference>
<gene>
    <name evidence="13" type="primary">107362675</name>
</gene>
<keyword evidence="4" id="KW-0732">Signal</keyword>
<dbReference type="GO" id="GO:0003756">
    <property type="term" value="F:protein disulfide isomerase activity"/>
    <property type="evidence" value="ECO:0007669"/>
    <property type="project" value="TreeGrafter"/>
</dbReference>
<keyword evidence="7" id="KW-1015">Disulfide bond</keyword>
<dbReference type="OMA" id="LWRVHNF"/>
<evidence type="ECO:0000259" key="12">
    <source>
        <dbReference type="PROSITE" id="PS51352"/>
    </source>
</evidence>
<dbReference type="GO" id="GO:0016971">
    <property type="term" value="F:flavin-dependent sulfhydryl oxidase activity"/>
    <property type="evidence" value="ECO:0007669"/>
    <property type="project" value="InterPro"/>
</dbReference>
<accession>T1KAT6</accession>
<dbReference type="EC" id="1.8.3.2" evidence="10"/>
<keyword evidence="10" id="KW-0472">Membrane</keyword>
<keyword evidence="5 10" id="KW-0274">FAD</keyword>
<dbReference type="InterPro" id="IPR013766">
    <property type="entry name" value="Thioredoxin_domain"/>
</dbReference>
<keyword evidence="14" id="KW-1185">Reference proteome</keyword>
<keyword evidence="6 10" id="KW-0560">Oxidoreductase</keyword>
<evidence type="ECO:0000256" key="7">
    <source>
        <dbReference type="ARBA" id="ARBA00023157"/>
    </source>
</evidence>
<evidence type="ECO:0000313" key="14">
    <source>
        <dbReference type="Proteomes" id="UP000015104"/>
    </source>
</evidence>
<dbReference type="Pfam" id="PF00085">
    <property type="entry name" value="Thioredoxin"/>
    <property type="match status" value="1"/>
</dbReference>
<evidence type="ECO:0000256" key="3">
    <source>
        <dbReference type="ARBA" id="ARBA00022630"/>
    </source>
</evidence>
<evidence type="ECO:0000256" key="4">
    <source>
        <dbReference type="ARBA" id="ARBA00022729"/>
    </source>
</evidence>
<dbReference type="PROSITE" id="PS00194">
    <property type="entry name" value="THIOREDOXIN_1"/>
    <property type="match status" value="1"/>
</dbReference>
<dbReference type="Gene3D" id="3.40.30.10">
    <property type="entry name" value="Glutaredoxin"/>
    <property type="match status" value="2"/>
</dbReference>
<dbReference type="InterPro" id="IPR040986">
    <property type="entry name" value="QSOX_FAD-bd_dom"/>
</dbReference>
<dbReference type="Pfam" id="PF18371">
    <property type="entry name" value="FAD_SOX"/>
    <property type="match status" value="1"/>
</dbReference>
<protein>
    <recommendedName>
        <fullName evidence="10">Sulfhydryl oxidase</fullName>
        <ecNumber evidence="10">1.8.3.2</ecNumber>
    </recommendedName>
</protein>
<evidence type="ECO:0000259" key="11">
    <source>
        <dbReference type="PROSITE" id="PS51324"/>
    </source>
</evidence>
<evidence type="ECO:0000256" key="6">
    <source>
        <dbReference type="ARBA" id="ARBA00023002"/>
    </source>
</evidence>
<dbReference type="SUPFAM" id="SSF52833">
    <property type="entry name" value="Thioredoxin-like"/>
    <property type="match status" value="1"/>
</dbReference>
<dbReference type="PANTHER" id="PTHR22897">
    <property type="entry name" value="QUIESCIN Q6-RELATED SULFHYDRYL OXIDASE"/>
    <property type="match status" value="1"/>
</dbReference>
<dbReference type="OrthoDB" id="59470at2759"/>
<keyword evidence="3 10" id="KW-0285">Flavoprotein</keyword>
<organism evidence="13 14">
    <name type="scientific">Tetranychus urticae</name>
    <name type="common">Two-spotted spider mite</name>
    <dbReference type="NCBI Taxonomy" id="32264"/>
    <lineage>
        <taxon>Eukaryota</taxon>
        <taxon>Metazoa</taxon>
        <taxon>Ecdysozoa</taxon>
        <taxon>Arthropoda</taxon>
        <taxon>Chelicerata</taxon>
        <taxon>Arachnida</taxon>
        <taxon>Acari</taxon>
        <taxon>Acariformes</taxon>
        <taxon>Trombidiformes</taxon>
        <taxon>Prostigmata</taxon>
        <taxon>Eleutherengona</taxon>
        <taxon>Raphignathae</taxon>
        <taxon>Tetranychoidea</taxon>
        <taxon>Tetranychidae</taxon>
        <taxon>Tetranychus</taxon>
    </lineage>
</organism>
<name>T1KAT6_TETUR</name>
<evidence type="ECO:0000256" key="9">
    <source>
        <dbReference type="ARBA" id="ARBA00048864"/>
    </source>
</evidence>
<dbReference type="InterPro" id="IPR036249">
    <property type="entry name" value="Thioredoxin-like_sf"/>
</dbReference>
<feature type="transmembrane region" description="Helical" evidence="10">
    <location>
        <begin position="594"/>
        <end position="613"/>
    </location>
</feature>
<dbReference type="PANTHER" id="PTHR22897:SF8">
    <property type="entry name" value="SULFHYDRYL OXIDASE"/>
    <property type="match status" value="1"/>
</dbReference>
<dbReference type="EnsemblMetazoa" id="tetur08g01700.1">
    <property type="protein sequence ID" value="tetur08g01700.1"/>
    <property type="gene ID" value="tetur08g01700"/>
</dbReference>
<reference evidence="13" key="2">
    <citation type="submission" date="2015-06" db="UniProtKB">
        <authorList>
            <consortium name="EnsemblMetazoa"/>
        </authorList>
    </citation>
    <scope>IDENTIFICATION</scope>
</reference>
<sequence>MKPVFIHQLICSFIITTLLTLINGIPILYNGNEPGLIILGSSNFSQIIFHQNNTFIVEFYNSWCGHCVRFAPTWKAFAKDIRHWSSVVRVAAIDCAEDSNVKLCSDYNINLFPSVRYFWHNYDFKINGQPLTTNIGNVESLRHDYLNWLHGSWSHGVPQNWPNLNYFDPGNPEELTNITKAALDRDILILVEGEKSHLGREVILDLSPFLDSVIVRRIKTGHSWLNQLNESPLLLPVILKISKDGKPVIFKRPDELGPDHRKVTVETIMSEYNLTYKEIESSSSSSKAFQERLKNQLVAPKLKPTDNIHLSDLYLSIRETLYKQIPLHKSLDSHKLQILKSFISILDDYFPFDSDSPKIFITSLSKWLSTQVHGLEMDDFTSVLDKLNQHNPFPKPQNWITCQGSEPGFRGYPCSLWLLFHTLTVNEYIKTNGEPNDHRVLYTMRDYITNFFSCAECAKHFREMSSNMESSLINPNGSILWLWRAHNIVNRRLAKDLTEDPVHPKTQYPPTSVCNTCWTSDGLRFNETQTFNFLLTRYQSDNLIGLKSHLKPSKSDFINSNPAFESYDHDFQHVGNLWTWPNVILNRMDISLCLLLYVITSCMLLTFCFILSIRKRRRKEHKFRYPMAL</sequence>
<dbReference type="GO" id="GO:0006457">
    <property type="term" value="P:protein folding"/>
    <property type="evidence" value="ECO:0007669"/>
    <property type="project" value="TreeGrafter"/>
</dbReference>
<evidence type="ECO:0000256" key="1">
    <source>
        <dbReference type="ARBA" id="ARBA00001974"/>
    </source>
</evidence>
<keyword evidence="10" id="KW-0812">Transmembrane</keyword>
<reference evidence="14" key="1">
    <citation type="submission" date="2011-08" db="EMBL/GenBank/DDBJ databases">
        <authorList>
            <person name="Rombauts S."/>
        </authorList>
    </citation>
    <scope>NUCLEOTIDE SEQUENCE</scope>
    <source>
        <strain evidence="14">London</strain>
    </source>
</reference>
<dbReference type="Pfam" id="PF04777">
    <property type="entry name" value="Evr1_Alr"/>
    <property type="match status" value="1"/>
</dbReference>
<evidence type="ECO:0000313" key="13">
    <source>
        <dbReference type="EnsemblMetazoa" id="tetur08g01700.1"/>
    </source>
</evidence>
<evidence type="ECO:0000256" key="8">
    <source>
        <dbReference type="ARBA" id="ARBA00023180"/>
    </source>
</evidence>
<comment type="similarity">
    <text evidence="2">Belongs to the quiescin-sulfhydryl oxidase (QSOX) family.</text>
</comment>
<evidence type="ECO:0000256" key="10">
    <source>
        <dbReference type="RuleBase" id="RU371123"/>
    </source>
</evidence>
<dbReference type="GO" id="GO:0005615">
    <property type="term" value="C:extracellular space"/>
    <property type="evidence" value="ECO:0007669"/>
    <property type="project" value="TreeGrafter"/>
</dbReference>
<evidence type="ECO:0000256" key="5">
    <source>
        <dbReference type="ARBA" id="ARBA00022827"/>
    </source>
</evidence>
<dbReference type="EMBL" id="CAEY01001943">
    <property type="status" value="NOT_ANNOTATED_CDS"/>
    <property type="molecule type" value="Genomic_DNA"/>
</dbReference>
<comment type="catalytic activity">
    <reaction evidence="9 10">
        <text>2 R'C(R)SH + O2 = R'C(R)S-S(R)CR' + H2O2</text>
        <dbReference type="Rhea" id="RHEA:17357"/>
        <dbReference type="ChEBI" id="CHEBI:15379"/>
        <dbReference type="ChEBI" id="CHEBI:16240"/>
        <dbReference type="ChEBI" id="CHEBI:16520"/>
        <dbReference type="ChEBI" id="CHEBI:17412"/>
        <dbReference type="EC" id="1.8.3.2"/>
    </reaction>
</comment>
<dbReference type="InterPro" id="IPR039798">
    <property type="entry name" value="Sulfhydryl_oxidase"/>
</dbReference>
<keyword evidence="10" id="KW-1133">Transmembrane helix</keyword>
<comment type="cofactor">
    <cofactor evidence="1 10">
        <name>FAD</name>
        <dbReference type="ChEBI" id="CHEBI:57692"/>
    </cofactor>
</comment>
<dbReference type="SUPFAM" id="SSF69000">
    <property type="entry name" value="FAD-dependent thiol oxidase"/>
    <property type="match status" value="1"/>
</dbReference>
<evidence type="ECO:0000256" key="2">
    <source>
        <dbReference type="ARBA" id="ARBA00006041"/>
    </source>
</evidence>
<feature type="domain" description="ERV/ALR sulfhydryl oxidase" evidence="11">
    <location>
        <begin position="405"/>
        <end position="508"/>
    </location>
</feature>
<dbReference type="PROSITE" id="PS51324">
    <property type="entry name" value="ERV_ALR"/>
    <property type="match status" value="1"/>
</dbReference>
<dbReference type="AlphaFoldDB" id="T1KAT6"/>
<keyword evidence="8" id="KW-0325">Glycoprotein</keyword>
<dbReference type="InterPro" id="IPR036774">
    <property type="entry name" value="ERV/ALR_sulphydryl_oxid_sf"/>
</dbReference>
<dbReference type="HOGENOM" id="CLU_020182_0_0_1"/>
<dbReference type="eggNOG" id="KOG1731">
    <property type="taxonomic scope" value="Eukaryota"/>
</dbReference>
<proteinExistence type="inferred from homology"/>
<feature type="domain" description="Thioredoxin" evidence="12">
    <location>
        <begin position="4"/>
        <end position="184"/>
    </location>
</feature>
<dbReference type="GO" id="GO:0000139">
    <property type="term" value="C:Golgi membrane"/>
    <property type="evidence" value="ECO:0007669"/>
    <property type="project" value="TreeGrafter"/>
</dbReference>